<name>A0AAD8NMJ1_TARER</name>
<gene>
    <name evidence="1" type="ORF">QVD17_35419</name>
</gene>
<dbReference type="Proteomes" id="UP001229421">
    <property type="component" value="Unassembled WGS sequence"/>
</dbReference>
<evidence type="ECO:0000313" key="1">
    <source>
        <dbReference type="EMBL" id="KAK1413643.1"/>
    </source>
</evidence>
<keyword evidence="2" id="KW-1185">Reference proteome</keyword>
<reference evidence="1" key="1">
    <citation type="journal article" date="2023" name="bioRxiv">
        <title>Improved chromosome-level genome assembly for marigold (Tagetes erecta).</title>
        <authorList>
            <person name="Jiang F."/>
            <person name="Yuan L."/>
            <person name="Wang S."/>
            <person name="Wang H."/>
            <person name="Xu D."/>
            <person name="Wang A."/>
            <person name="Fan W."/>
        </authorList>
    </citation>
    <scope>NUCLEOTIDE SEQUENCE</scope>
    <source>
        <strain evidence="1">WSJ</strain>
        <tissue evidence="1">Leaf</tissue>
    </source>
</reference>
<accession>A0AAD8NMJ1</accession>
<protein>
    <submittedName>
        <fullName evidence="1">Uncharacterized protein</fullName>
    </submittedName>
</protein>
<dbReference type="NCBIfam" id="TIGR01571">
    <property type="entry name" value="A_thal_Cys_rich"/>
    <property type="match status" value="1"/>
</dbReference>
<dbReference type="EMBL" id="JAUHHV010000009">
    <property type="protein sequence ID" value="KAK1413643.1"/>
    <property type="molecule type" value="Genomic_DNA"/>
</dbReference>
<sequence length="138" mass="15349">MNINHHSQQAKWSTGLLECGANPATCFITCCLPCITFGQIAEVLDEGRSSCVAQGCIYGVLMTVTCHWLYSCMFREKLRAKYGLPSDPCNDCCVHFCCEACALCQEHEELKQRGLDPSKGWIGPPNVPPRMPPSMDRF</sequence>
<dbReference type="InterPro" id="IPR006461">
    <property type="entry name" value="PLAC_motif_containing"/>
</dbReference>
<dbReference type="Pfam" id="PF04749">
    <property type="entry name" value="PLAC8"/>
    <property type="match status" value="1"/>
</dbReference>
<comment type="caution">
    <text evidence="1">The sequence shown here is derived from an EMBL/GenBank/DDBJ whole genome shotgun (WGS) entry which is preliminary data.</text>
</comment>
<proteinExistence type="predicted"/>
<evidence type="ECO:0000313" key="2">
    <source>
        <dbReference type="Proteomes" id="UP001229421"/>
    </source>
</evidence>
<dbReference type="PANTHER" id="PTHR15907">
    <property type="entry name" value="DUF614 FAMILY PROTEIN-RELATED"/>
    <property type="match status" value="1"/>
</dbReference>
<dbReference type="AlphaFoldDB" id="A0AAD8NMJ1"/>
<organism evidence="1 2">
    <name type="scientific">Tagetes erecta</name>
    <name type="common">African marigold</name>
    <dbReference type="NCBI Taxonomy" id="13708"/>
    <lineage>
        <taxon>Eukaryota</taxon>
        <taxon>Viridiplantae</taxon>
        <taxon>Streptophyta</taxon>
        <taxon>Embryophyta</taxon>
        <taxon>Tracheophyta</taxon>
        <taxon>Spermatophyta</taxon>
        <taxon>Magnoliopsida</taxon>
        <taxon>eudicotyledons</taxon>
        <taxon>Gunneridae</taxon>
        <taxon>Pentapetalae</taxon>
        <taxon>asterids</taxon>
        <taxon>campanulids</taxon>
        <taxon>Asterales</taxon>
        <taxon>Asteraceae</taxon>
        <taxon>Asteroideae</taxon>
        <taxon>Heliantheae alliance</taxon>
        <taxon>Tageteae</taxon>
        <taxon>Tagetes</taxon>
    </lineage>
</organism>